<accession>A0A6J5S9C6</accession>
<dbReference type="EMBL" id="LR798370">
    <property type="protein sequence ID" value="CAB5227278.1"/>
    <property type="molecule type" value="Genomic_DNA"/>
</dbReference>
<evidence type="ECO:0000313" key="2">
    <source>
        <dbReference type="EMBL" id="CAB4210326.1"/>
    </source>
</evidence>
<organism evidence="2">
    <name type="scientific">uncultured Caudovirales phage</name>
    <dbReference type="NCBI Taxonomy" id="2100421"/>
    <lineage>
        <taxon>Viruses</taxon>
        <taxon>Duplodnaviria</taxon>
        <taxon>Heunggongvirae</taxon>
        <taxon>Uroviricota</taxon>
        <taxon>Caudoviricetes</taxon>
        <taxon>Peduoviridae</taxon>
        <taxon>Maltschvirus</taxon>
        <taxon>Maltschvirus maltsch</taxon>
    </lineage>
</organism>
<name>A0A6J5S9C6_9CAUD</name>
<reference evidence="2" key="1">
    <citation type="submission" date="2020-05" db="EMBL/GenBank/DDBJ databases">
        <authorList>
            <person name="Chiriac C."/>
            <person name="Salcher M."/>
            <person name="Ghai R."/>
            <person name="Kavagutti S V."/>
        </authorList>
    </citation>
    <scope>NUCLEOTIDE SEQUENCE</scope>
</reference>
<sequence length="155" mass="17071">MTDVKCILAVDPGLMTGACRYWFGAGIEPGFELPYLLFLDWTWKALEAHGPATIVVMEEFRINSGTAKKAPAPWSLEVIGAVRWMATYHGAQFVMQSAADAKTFVSNDKLKVAGAWFTNLEHARDAGRHLLLYLARVGWYDGTTIGPRVHGIVSS</sequence>
<gene>
    <name evidence="1" type="ORF">UFOVP1306_38</name>
    <name evidence="2" type="ORF">UFOVP1422_40</name>
    <name evidence="3" type="ORF">UFOVP1519_26</name>
</gene>
<evidence type="ECO:0000313" key="1">
    <source>
        <dbReference type="EMBL" id="CAB4197885.1"/>
    </source>
</evidence>
<evidence type="ECO:0008006" key="4">
    <source>
        <dbReference type="Google" id="ProtNLM"/>
    </source>
</evidence>
<dbReference type="EMBL" id="LR797265">
    <property type="protein sequence ID" value="CAB4197885.1"/>
    <property type="molecule type" value="Genomic_DNA"/>
</dbReference>
<evidence type="ECO:0000313" key="3">
    <source>
        <dbReference type="EMBL" id="CAB5227278.1"/>
    </source>
</evidence>
<dbReference type="EMBL" id="LR797368">
    <property type="protein sequence ID" value="CAB4210326.1"/>
    <property type="molecule type" value="Genomic_DNA"/>
</dbReference>
<proteinExistence type="predicted"/>
<protein>
    <recommendedName>
        <fullName evidence="4">RuvC-like resolvase</fullName>
    </recommendedName>
</protein>